<evidence type="ECO:0000313" key="7">
    <source>
        <dbReference type="EMBL" id="MCG2575525.1"/>
    </source>
</evidence>
<keyword evidence="8" id="KW-1185">Reference proteome</keyword>
<evidence type="ECO:0000256" key="1">
    <source>
        <dbReference type="ARBA" id="ARBA00004418"/>
    </source>
</evidence>
<protein>
    <submittedName>
        <fullName evidence="7">Spy/CpxP family protein refolding chaperone</fullName>
    </submittedName>
</protein>
<comment type="caution">
    <text evidence="7">The sequence shown here is derived from an EMBL/GenBank/DDBJ whole genome shotgun (WGS) entry which is preliminary data.</text>
</comment>
<evidence type="ECO:0000256" key="6">
    <source>
        <dbReference type="SAM" id="SignalP"/>
    </source>
</evidence>
<dbReference type="PANTHER" id="PTHR38102">
    <property type="entry name" value="PERIPLASMIC CHAPERONE SPY"/>
    <property type="match status" value="1"/>
</dbReference>
<feature type="compositionally biased region" description="Basic and acidic residues" evidence="5">
    <location>
        <begin position="144"/>
        <end position="154"/>
    </location>
</feature>
<dbReference type="Pfam" id="PF13801">
    <property type="entry name" value="Metal_resist"/>
    <property type="match status" value="1"/>
</dbReference>
<feature type="signal peptide" evidence="6">
    <location>
        <begin position="1"/>
        <end position="20"/>
    </location>
</feature>
<proteinExistence type="inferred from homology"/>
<dbReference type="RefSeq" id="WP_275706547.1">
    <property type="nucleotide sequence ID" value="NZ_JAKLTN010000001.1"/>
</dbReference>
<keyword evidence="4" id="KW-0574">Periplasm</keyword>
<evidence type="ECO:0000256" key="4">
    <source>
        <dbReference type="ARBA" id="ARBA00022764"/>
    </source>
</evidence>
<accession>A0ABS9JX96</accession>
<dbReference type="InterPro" id="IPR012899">
    <property type="entry name" value="LTXXQ"/>
</dbReference>
<comment type="similarity">
    <text evidence="2">Belongs to the CpxP/Spy family.</text>
</comment>
<dbReference type="InterPro" id="IPR052211">
    <property type="entry name" value="Cpx_auxiliary_protein"/>
</dbReference>
<comment type="subcellular location">
    <subcellularLocation>
        <location evidence="1">Periplasm</location>
    </subcellularLocation>
</comment>
<feature type="region of interest" description="Disordered" evidence="5">
    <location>
        <begin position="144"/>
        <end position="166"/>
    </location>
</feature>
<dbReference type="Proteomes" id="UP001165384">
    <property type="component" value="Unassembled WGS sequence"/>
</dbReference>
<evidence type="ECO:0000256" key="3">
    <source>
        <dbReference type="ARBA" id="ARBA00022729"/>
    </source>
</evidence>
<dbReference type="PANTHER" id="PTHR38102:SF1">
    <property type="entry name" value="PERIPLASMIC CHAPERONE SPY"/>
    <property type="match status" value="1"/>
</dbReference>
<dbReference type="Gene3D" id="1.20.120.1490">
    <property type="match status" value="1"/>
</dbReference>
<sequence>MKITFSSIRRFLLAAGMATAVPLSAAAWQGHVGGPGACGGGMPGGPGKQVMWGDMLPPYLHGLNLSEAQRDKVFAIMHAQAPAIRDKAKAVHKAEDDLRILAAAPDYSAAKARALADSAAKAMAEMTLARTQVDRQVFELLTPEQRKQVAERKPGVVPPHGAAPGA</sequence>
<keyword evidence="3 6" id="KW-0732">Signal</keyword>
<name>A0ABS9JX96_9RHOO</name>
<dbReference type="InterPro" id="IPR025961">
    <property type="entry name" value="Metal_resist"/>
</dbReference>
<organism evidence="7 8">
    <name type="scientific">Dechloromonas hankyongensis</name>
    <dbReference type="NCBI Taxonomy" id="2908002"/>
    <lineage>
        <taxon>Bacteria</taxon>
        <taxon>Pseudomonadati</taxon>
        <taxon>Pseudomonadota</taxon>
        <taxon>Betaproteobacteria</taxon>
        <taxon>Rhodocyclales</taxon>
        <taxon>Azonexaceae</taxon>
        <taxon>Dechloromonas</taxon>
    </lineage>
</organism>
<dbReference type="EMBL" id="JAKLTN010000001">
    <property type="protein sequence ID" value="MCG2575525.1"/>
    <property type="molecule type" value="Genomic_DNA"/>
</dbReference>
<feature type="chain" id="PRO_5046427306" evidence="6">
    <location>
        <begin position="21"/>
        <end position="166"/>
    </location>
</feature>
<gene>
    <name evidence="7" type="ORF">LZ012_00790</name>
</gene>
<evidence type="ECO:0000256" key="2">
    <source>
        <dbReference type="ARBA" id="ARBA00008441"/>
    </source>
</evidence>
<reference evidence="7" key="1">
    <citation type="submission" date="2022-01" db="EMBL/GenBank/DDBJ databases">
        <authorList>
            <person name="Jo J.-H."/>
            <person name="Im W.-T."/>
        </authorList>
    </citation>
    <scope>NUCLEOTIDE SEQUENCE</scope>
    <source>
        <strain evidence="7">XY25</strain>
    </source>
</reference>
<evidence type="ECO:0000256" key="5">
    <source>
        <dbReference type="SAM" id="MobiDB-lite"/>
    </source>
</evidence>
<evidence type="ECO:0000313" key="8">
    <source>
        <dbReference type="Proteomes" id="UP001165384"/>
    </source>
</evidence>
<dbReference type="CDD" id="cd09916">
    <property type="entry name" value="CpxP_like"/>
    <property type="match status" value="1"/>
</dbReference>